<dbReference type="PANTHER" id="PTHR23151">
    <property type="entry name" value="DIHYDROLIPOAMIDE ACETYL/SUCCINYL-TRANSFERASE-RELATED"/>
    <property type="match status" value="1"/>
</dbReference>
<dbReference type="SUPFAM" id="SSF51230">
    <property type="entry name" value="Single hybrid motif"/>
    <property type="match status" value="1"/>
</dbReference>
<dbReference type="InterPro" id="IPR045257">
    <property type="entry name" value="E2/Pdx1"/>
</dbReference>
<keyword evidence="3 5" id="KW-0450">Lipoyl</keyword>
<evidence type="ECO:0000256" key="4">
    <source>
        <dbReference type="ARBA" id="ARBA00025211"/>
    </source>
</evidence>
<evidence type="ECO:0000256" key="2">
    <source>
        <dbReference type="ARBA" id="ARBA00007317"/>
    </source>
</evidence>
<evidence type="ECO:0000256" key="3">
    <source>
        <dbReference type="ARBA" id="ARBA00022823"/>
    </source>
</evidence>
<dbReference type="AlphaFoldDB" id="A0A3A4RAS0"/>
<sequence>MAEKILMVALSPTMDQGVITKWRKKQGDTVASGDVLCEVETDKATMDYESLAEGTLLKIIVDEGGKAAVGEAIAVIGDTGEDISALLAEIKSDTSAKGAEPSVTAQPAIEPAQGAKPAPAVPETPAVQLVQTVQSGVLKASPLARKLAEKKGLDLRLIAGSGPDGRIVKRDVEKAQPPAGRMPSLGMPLADENVPVSQKRRIIAERLSASKFSAPHYYLKTQVNADGLISARQSVNLQQGKKVSFNAFLMKYIAEAIKKNTMINASWKGETIVKFGSIDIGLAVALDDGLITPVVRNCGQKGILAIEEELAALIDKARKGALTPDEYTNATFTLSNLGAYGIEEFTAIINPPGSAILAVGEIRKVPVVTENDSIVVQSVLKLTLSCDHRVIDGAVGAAFMRDLKAVIEQPVMALL</sequence>
<comment type="cofactor">
    <cofactor evidence="1 5">
        <name>(R)-lipoate</name>
        <dbReference type="ChEBI" id="CHEBI:83088"/>
    </cofactor>
</comment>
<dbReference type="Pfam" id="PF00364">
    <property type="entry name" value="Biotin_lipoyl"/>
    <property type="match status" value="1"/>
</dbReference>
<keyword evidence="5" id="KW-0012">Acyltransferase</keyword>
<name>A0A3A4RAS0_9BACT</name>
<dbReference type="GO" id="GO:0006086">
    <property type="term" value="P:pyruvate decarboxylation to acetyl-CoA"/>
    <property type="evidence" value="ECO:0007669"/>
    <property type="project" value="InterPro"/>
</dbReference>
<accession>A0A3A4RAS0</accession>
<dbReference type="SUPFAM" id="SSF52777">
    <property type="entry name" value="CoA-dependent acyltransferases"/>
    <property type="match status" value="1"/>
</dbReference>
<gene>
    <name evidence="8" type="ORF">C4541_01605</name>
</gene>
<protein>
    <recommendedName>
        <fullName evidence="5">Dihydrolipoamide acetyltransferase component of pyruvate dehydrogenase complex</fullName>
        <ecNumber evidence="5">2.3.1.-</ecNumber>
    </recommendedName>
</protein>
<comment type="caution">
    <text evidence="8">The sequence shown here is derived from an EMBL/GenBank/DDBJ whole genome shotgun (WGS) entry which is preliminary data.</text>
</comment>
<evidence type="ECO:0000256" key="1">
    <source>
        <dbReference type="ARBA" id="ARBA00001938"/>
    </source>
</evidence>
<keyword evidence="5" id="KW-0808">Transferase</keyword>
<dbReference type="InterPro" id="IPR036625">
    <property type="entry name" value="E3-bd_dom_sf"/>
</dbReference>
<dbReference type="Pfam" id="PF00198">
    <property type="entry name" value="2-oxoacid_dh"/>
    <property type="match status" value="1"/>
</dbReference>
<reference evidence="8 9" key="1">
    <citation type="journal article" date="2017" name="ISME J.">
        <title>Energy and carbon metabolisms in a deep terrestrial subsurface fluid microbial community.</title>
        <authorList>
            <person name="Momper L."/>
            <person name="Jungbluth S.P."/>
            <person name="Lee M.D."/>
            <person name="Amend J.P."/>
        </authorList>
    </citation>
    <scope>NUCLEOTIDE SEQUENCE [LARGE SCALE GENOMIC DNA]</scope>
    <source>
        <strain evidence="8">SURF_26</strain>
    </source>
</reference>
<dbReference type="PROSITE" id="PS51826">
    <property type="entry name" value="PSBD"/>
    <property type="match status" value="1"/>
</dbReference>
<organism evidence="8 9">
    <name type="scientific">Candidatus Auribacter fodinae</name>
    <dbReference type="NCBI Taxonomy" id="2093366"/>
    <lineage>
        <taxon>Bacteria</taxon>
        <taxon>Pseudomonadati</taxon>
        <taxon>Candidatus Auribacterota</taxon>
        <taxon>Candidatus Auribacteria</taxon>
        <taxon>Candidatus Auribacterales</taxon>
        <taxon>Candidatus Auribacteraceae</taxon>
        <taxon>Candidatus Auribacter</taxon>
    </lineage>
</organism>
<dbReference type="Gene3D" id="2.40.50.100">
    <property type="match status" value="1"/>
</dbReference>
<evidence type="ECO:0000259" key="6">
    <source>
        <dbReference type="PROSITE" id="PS50968"/>
    </source>
</evidence>
<comment type="similarity">
    <text evidence="2 5">Belongs to the 2-oxoacid dehydrogenase family.</text>
</comment>
<dbReference type="SUPFAM" id="SSF47005">
    <property type="entry name" value="Peripheral subunit-binding domain of 2-oxo acid dehydrogenase complex"/>
    <property type="match status" value="1"/>
</dbReference>
<dbReference type="InterPro" id="IPR000089">
    <property type="entry name" value="Biotin_lipoyl"/>
</dbReference>
<feature type="domain" description="Peripheral subunit-binding (PSBD)" evidence="7">
    <location>
        <begin position="139"/>
        <end position="176"/>
    </location>
</feature>
<proteinExistence type="inferred from homology"/>
<dbReference type="CDD" id="cd06849">
    <property type="entry name" value="lipoyl_domain"/>
    <property type="match status" value="1"/>
</dbReference>
<dbReference type="Gene3D" id="4.10.320.10">
    <property type="entry name" value="E3-binding domain"/>
    <property type="match status" value="1"/>
</dbReference>
<dbReference type="FunFam" id="2.40.50.100:FF:000010">
    <property type="entry name" value="Acetyltransferase component of pyruvate dehydrogenase complex"/>
    <property type="match status" value="1"/>
</dbReference>
<dbReference type="Gene3D" id="3.30.559.10">
    <property type="entry name" value="Chloramphenicol acetyltransferase-like domain"/>
    <property type="match status" value="1"/>
</dbReference>
<dbReference type="Pfam" id="PF02817">
    <property type="entry name" value="E3_binding"/>
    <property type="match status" value="1"/>
</dbReference>
<dbReference type="EC" id="2.3.1.-" evidence="5"/>
<comment type="function">
    <text evidence="4">The pyruvate dehydrogenase complex catalyzes the overall conversion of pyruvate to acetyl-CoA and CO(2). It contains multiple copies of three enzymatic components: pyruvate dehydrogenase (E1), dihydrolipoamide acetyltransferase (E2) and lipoamide dehydrogenase (E3).</text>
</comment>
<evidence type="ECO:0000313" key="8">
    <source>
        <dbReference type="EMBL" id="RJP61722.1"/>
    </source>
</evidence>
<dbReference type="GO" id="GO:0016746">
    <property type="term" value="F:acyltransferase activity"/>
    <property type="evidence" value="ECO:0007669"/>
    <property type="project" value="UniProtKB-KW"/>
</dbReference>
<feature type="domain" description="Lipoyl-binding" evidence="6">
    <location>
        <begin position="2"/>
        <end position="77"/>
    </location>
</feature>
<dbReference type="PANTHER" id="PTHR23151:SF90">
    <property type="entry name" value="DIHYDROLIPOYLLYSINE-RESIDUE ACETYLTRANSFERASE COMPONENT OF PYRUVATE DEHYDROGENASE COMPLEX, MITOCHONDRIAL-RELATED"/>
    <property type="match status" value="1"/>
</dbReference>
<evidence type="ECO:0000259" key="7">
    <source>
        <dbReference type="PROSITE" id="PS51826"/>
    </source>
</evidence>
<dbReference type="EMBL" id="QZJZ01000010">
    <property type="protein sequence ID" value="RJP61722.1"/>
    <property type="molecule type" value="Genomic_DNA"/>
</dbReference>
<dbReference type="InterPro" id="IPR004167">
    <property type="entry name" value="PSBD"/>
</dbReference>
<dbReference type="InterPro" id="IPR023213">
    <property type="entry name" value="CAT-like_dom_sf"/>
</dbReference>
<evidence type="ECO:0000256" key="5">
    <source>
        <dbReference type="RuleBase" id="RU003423"/>
    </source>
</evidence>
<dbReference type="InterPro" id="IPR001078">
    <property type="entry name" value="2-oxoacid_DH_actylTfrase"/>
</dbReference>
<dbReference type="Proteomes" id="UP000266426">
    <property type="component" value="Unassembled WGS sequence"/>
</dbReference>
<dbReference type="PROSITE" id="PS50968">
    <property type="entry name" value="BIOTINYL_LIPOYL"/>
    <property type="match status" value="1"/>
</dbReference>
<dbReference type="InterPro" id="IPR011053">
    <property type="entry name" value="Single_hybrid_motif"/>
</dbReference>
<evidence type="ECO:0000313" key="9">
    <source>
        <dbReference type="Proteomes" id="UP000266426"/>
    </source>
</evidence>
<dbReference type="GO" id="GO:0045254">
    <property type="term" value="C:pyruvate dehydrogenase complex"/>
    <property type="evidence" value="ECO:0007669"/>
    <property type="project" value="InterPro"/>
</dbReference>